<keyword evidence="8" id="KW-1185">Reference proteome</keyword>
<keyword evidence="4" id="KW-0472">Membrane</keyword>
<accession>A0ABY8CBV1</accession>
<evidence type="ECO:0000256" key="2">
    <source>
        <dbReference type="ARBA" id="ARBA00022452"/>
    </source>
</evidence>
<feature type="chain" id="PRO_5046369454" evidence="6">
    <location>
        <begin position="26"/>
        <end position="400"/>
    </location>
</feature>
<evidence type="ECO:0000256" key="3">
    <source>
        <dbReference type="ARBA" id="ARBA00022692"/>
    </source>
</evidence>
<dbReference type="Proteomes" id="UP001222275">
    <property type="component" value="Chromosome"/>
</dbReference>
<dbReference type="SUPFAM" id="SSF56954">
    <property type="entry name" value="Outer membrane efflux proteins (OEP)"/>
    <property type="match status" value="1"/>
</dbReference>
<protein>
    <submittedName>
        <fullName evidence="7">TolC family protein</fullName>
    </submittedName>
</protein>
<keyword evidence="5" id="KW-0998">Cell outer membrane</keyword>
<dbReference type="PANTHER" id="PTHR30026">
    <property type="entry name" value="OUTER MEMBRANE PROTEIN TOLC"/>
    <property type="match status" value="1"/>
</dbReference>
<comment type="subcellular location">
    <subcellularLocation>
        <location evidence="1">Cell outer membrane</location>
    </subcellularLocation>
</comment>
<sequence>MKTLRAFSFVSLLSAGFVLSLPAHAATYSDLLKNVLANQPEQAILQGYDALESSASESKKSWFSGNTNLIIAHENDSLTGDLDKQKWQIGAEVPLWLPGQRQSQKNLAVGFGELNTNQASVLKLQASALLRDLVWQYRQAQVKTKLAQQSVEQAQKLQKLITVLVNVGEKPKIDALLADKALLAAQSNLLMVENEFTTAQNRYQYWTKTNDLPKPLVEKLVKFDLDNHPALNQLNAQLTVLNAEYQNLKATQKDNPVFSFGGFQEDDQGMSPNTSLYAQISYPIGSNPTKKVETAKHKTTVLQKEAEIKRFELELKNQLFAAEQKVSVSKQQLNLIDKEMQLAAQTLKLATQTYKAGESNIQTLVNAQQQFLDSKLQQALTQIELTTAIAHRNQIAGVSL</sequence>
<reference evidence="7 8" key="1">
    <citation type="submission" date="2022-06" db="EMBL/GenBank/DDBJ databases">
        <title>Thiomicrohabdus sp. nov, an obligately chemolithoautotrophic, sulfur-oxidizing bacterium isolated from beach of Guanyin Mountain. Amoy.</title>
        <authorList>
            <person name="Zhu H."/>
        </authorList>
    </citation>
    <scope>NUCLEOTIDE SEQUENCE [LARGE SCALE GENOMIC DNA]</scope>
    <source>
        <strain evidence="7 8">XGS-01</strain>
    </source>
</reference>
<keyword evidence="3" id="KW-0812">Transmembrane</keyword>
<keyword evidence="2" id="KW-1134">Transmembrane beta strand</keyword>
<dbReference type="PANTHER" id="PTHR30026:SF20">
    <property type="entry name" value="OUTER MEMBRANE PROTEIN TOLC"/>
    <property type="match status" value="1"/>
</dbReference>
<dbReference type="RefSeq" id="WP_275595224.1">
    <property type="nucleotide sequence ID" value="NZ_CP102381.1"/>
</dbReference>
<dbReference type="Gene3D" id="1.20.1600.10">
    <property type="entry name" value="Outer membrane efflux proteins (OEP)"/>
    <property type="match status" value="1"/>
</dbReference>
<evidence type="ECO:0000256" key="6">
    <source>
        <dbReference type="SAM" id="SignalP"/>
    </source>
</evidence>
<evidence type="ECO:0000313" key="8">
    <source>
        <dbReference type="Proteomes" id="UP001222275"/>
    </source>
</evidence>
<dbReference type="InterPro" id="IPR051906">
    <property type="entry name" value="TolC-like"/>
</dbReference>
<gene>
    <name evidence="7" type="ORF">NR989_01590</name>
</gene>
<evidence type="ECO:0000256" key="5">
    <source>
        <dbReference type="ARBA" id="ARBA00023237"/>
    </source>
</evidence>
<dbReference type="EMBL" id="CP102381">
    <property type="protein sequence ID" value="WEJ62967.1"/>
    <property type="molecule type" value="Genomic_DNA"/>
</dbReference>
<organism evidence="7 8">
    <name type="scientific">Thiomicrorhabdus lithotrophica</name>
    <dbReference type="NCBI Taxonomy" id="2949997"/>
    <lineage>
        <taxon>Bacteria</taxon>
        <taxon>Pseudomonadati</taxon>
        <taxon>Pseudomonadota</taxon>
        <taxon>Gammaproteobacteria</taxon>
        <taxon>Thiotrichales</taxon>
        <taxon>Piscirickettsiaceae</taxon>
        <taxon>Thiomicrorhabdus</taxon>
    </lineage>
</organism>
<feature type="signal peptide" evidence="6">
    <location>
        <begin position="1"/>
        <end position="25"/>
    </location>
</feature>
<proteinExistence type="predicted"/>
<evidence type="ECO:0000256" key="1">
    <source>
        <dbReference type="ARBA" id="ARBA00004442"/>
    </source>
</evidence>
<keyword evidence="6" id="KW-0732">Signal</keyword>
<evidence type="ECO:0000256" key="4">
    <source>
        <dbReference type="ARBA" id="ARBA00023136"/>
    </source>
</evidence>
<evidence type="ECO:0000313" key="7">
    <source>
        <dbReference type="EMBL" id="WEJ62967.1"/>
    </source>
</evidence>
<name>A0ABY8CBV1_9GAMM</name>